<evidence type="ECO:0000313" key="2">
    <source>
        <dbReference type="EMBL" id="CAI5717642.1"/>
    </source>
</evidence>
<feature type="compositionally biased region" description="Basic residues" evidence="1">
    <location>
        <begin position="1"/>
        <end position="10"/>
    </location>
</feature>
<dbReference type="InterPro" id="IPR023393">
    <property type="entry name" value="START-like_dom_sf"/>
</dbReference>
<feature type="compositionally biased region" description="Low complexity" evidence="1">
    <location>
        <begin position="13"/>
        <end position="25"/>
    </location>
</feature>
<dbReference type="SUPFAM" id="SSF55961">
    <property type="entry name" value="Bet v1-like"/>
    <property type="match status" value="1"/>
</dbReference>
<dbReference type="Gene3D" id="3.30.530.20">
    <property type="match status" value="1"/>
</dbReference>
<evidence type="ECO:0000256" key="1">
    <source>
        <dbReference type="SAM" id="MobiDB-lite"/>
    </source>
</evidence>
<name>A0AAV0TCD4_HYABA</name>
<accession>A0AAV0TCD4</accession>
<organism evidence="2 3">
    <name type="scientific">Hyaloperonospora brassicae</name>
    <name type="common">Brassica downy mildew</name>
    <name type="synonym">Peronospora brassicae</name>
    <dbReference type="NCBI Taxonomy" id="162125"/>
    <lineage>
        <taxon>Eukaryota</taxon>
        <taxon>Sar</taxon>
        <taxon>Stramenopiles</taxon>
        <taxon>Oomycota</taxon>
        <taxon>Peronosporomycetes</taxon>
        <taxon>Peronosporales</taxon>
        <taxon>Peronosporaceae</taxon>
        <taxon>Hyaloperonospora</taxon>
    </lineage>
</organism>
<dbReference type="EMBL" id="CANTFL010000183">
    <property type="protein sequence ID" value="CAI5717642.1"/>
    <property type="molecule type" value="Genomic_DNA"/>
</dbReference>
<protein>
    <recommendedName>
        <fullName evidence="4">FYVE-type domain-containing protein</fullName>
    </recommendedName>
</protein>
<dbReference type="PANTHER" id="PTHR13510:SF44">
    <property type="entry name" value="RABENOSYN-5"/>
    <property type="match status" value="1"/>
</dbReference>
<comment type="caution">
    <text evidence="2">The sequence shown here is derived from an EMBL/GenBank/DDBJ whole genome shotgun (WGS) entry which is preliminary data.</text>
</comment>
<evidence type="ECO:0000313" key="3">
    <source>
        <dbReference type="Proteomes" id="UP001162031"/>
    </source>
</evidence>
<dbReference type="PANTHER" id="PTHR13510">
    <property type="entry name" value="FYVE-FINGER-CONTAINING RAB5 EFFECTOR PROTEIN RABENOSYN-5-RELATED"/>
    <property type="match status" value="1"/>
</dbReference>
<dbReference type="InterPro" id="IPR052727">
    <property type="entry name" value="Rab4/Rab5_effector"/>
</dbReference>
<sequence>MRAAHNRRAATHPNGDNDNNGPADAYLQLGKRHLTVFEEQEICSAPLPTRRHNALSPTLQLRHDEVEAFRNLAHRIVASTLMQERDFRHLGCREPDEKQWKLLKRREDLSVWKHVPRHKPLDKSSSASCNVRCSGTLEGSMDDMLYGTHSKTRDEMHATAAYLHSSHMDCAVLNVLDRGSTEDPFRQLALKWSVAEAFGDARLVNHRDWFNIESTGTGVDVSGQRYGYFLAHHVDHAGCPPMPDHSDVIRGKMAMCCIYRQDAGSKVVHVYARGSIDLGGGLPAFITSSASCAMMFSMAVSMDSAAGKRLTKLALLRLAERAKERDEGHTETEVQADFGRSHAGLTTSSVRDFLSASMVSSSMVSSSTYFAADAKNRSPGPLQPPPPSRVSRNPCHVCDKKPTTLTLVRPAYRQCGICRERACSKCNVKRKLFGRRGPVTVMCCKICILQSKRLSIDPREPCPILP</sequence>
<gene>
    <name evidence="2" type="ORF">HBR001_LOCUS1857</name>
</gene>
<evidence type="ECO:0008006" key="4">
    <source>
        <dbReference type="Google" id="ProtNLM"/>
    </source>
</evidence>
<reference evidence="2" key="1">
    <citation type="submission" date="2022-12" db="EMBL/GenBank/DDBJ databases">
        <authorList>
            <person name="Webb A."/>
        </authorList>
    </citation>
    <scope>NUCLEOTIDE SEQUENCE</scope>
    <source>
        <strain evidence="2">Hp1</strain>
    </source>
</reference>
<dbReference type="Proteomes" id="UP001162031">
    <property type="component" value="Unassembled WGS sequence"/>
</dbReference>
<proteinExistence type="predicted"/>
<feature type="region of interest" description="Disordered" evidence="1">
    <location>
        <begin position="1"/>
        <end position="25"/>
    </location>
</feature>
<dbReference type="AlphaFoldDB" id="A0AAV0TCD4"/>
<keyword evidence="3" id="KW-1185">Reference proteome</keyword>